<keyword evidence="10" id="KW-1185">Reference proteome</keyword>
<keyword evidence="5 8" id="KW-1133">Transmembrane helix</keyword>
<evidence type="ECO:0000313" key="9">
    <source>
        <dbReference type="EMBL" id="UGS25608.1"/>
    </source>
</evidence>
<evidence type="ECO:0000256" key="6">
    <source>
        <dbReference type="ARBA" id="ARBA00023136"/>
    </source>
</evidence>
<evidence type="ECO:0000256" key="4">
    <source>
        <dbReference type="ARBA" id="ARBA00022746"/>
    </source>
</evidence>
<feature type="transmembrane region" description="Helical" evidence="8">
    <location>
        <begin position="80"/>
        <end position="97"/>
    </location>
</feature>
<dbReference type="Proteomes" id="UP001199642">
    <property type="component" value="Chromosome"/>
</dbReference>
<protein>
    <submittedName>
        <fullName evidence="9">Lycopene cyclase domain-containing protein</fullName>
    </submittedName>
</protein>
<dbReference type="InterPro" id="IPR017825">
    <property type="entry name" value="Lycopene_cyclase_dom"/>
</dbReference>
<evidence type="ECO:0000256" key="7">
    <source>
        <dbReference type="ARBA" id="ARBA00023235"/>
    </source>
</evidence>
<dbReference type="EMBL" id="CP082781">
    <property type="protein sequence ID" value="UGS25608.1"/>
    <property type="molecule type" value="Genomic_DNA"/>
</dbReference>
<name>A0ABY3RNS7_9MICO</name>
<evidence type="ECO:0000256" key="2">
    <source>
        <dbReference type="ARBA" id="ARBA00004829"/>
    </source>
</evidence>
<dbReference type="NCBIfam" id="TIGR03462">
    <property type="entry name" value="CarR_dom_SF"/>
    <property type="match status" value="1"/>
</dbReference>
<gene>
    <name evidence="9" type="ORF">K8F61_13110</name>
</gene>
<evidence type="ECO:0000256" key="5">
    <source>
        <dbReference type="ARBA" id="ARBA00022989"/>
    </source>
</evidence>
<comment type="pathway">
    <text evidence="2">Carotenoid biosynthesis.</text>
</comment>
<feature type="transmembrane region" description="Helical" evidence="8">
    <location>
        <begin position="35"/>
        <end position="60"/>
    </location>
</feature>
<reference evidence="9 10" key="1">
    <citation type="submission" date="2023-01" db="EMBL/GenBank/DDBJ databases">
        <title>Characterization of estradiol degrading bacteria Microbacterium sp. MZT7 and reveal degrading genes through genome analysis.</title>
        <authorList>
            <person name="Hao P."/>
            <person name="Gao Y."/>
        </authorList>
    </citation>
    <scope>NUCLEOTIDE SEQUENCE [LARGE SCALE GENOMIC DNA]</scope>
    <source>
        <strain evidence="9 10">MZT7</strain>
    </source>
</reference>
<dbReference type="RefSeq" id="WP_067246778.1">
    <property type="nucleotide sequence ID" value="NZ_CP082781.1"/>
</dbReference>
<accession>A0ABY3RNS7</accession>
<comment type="subcellular location">
    <subcellularLocation>
        <location evidence="1">Membrane</location>
        <topology evidence="1">Multi-pass membrane protein</topology>
    </subcellularLocation>
</comment>
<keyword evidence="4" id="KW-0125">Carotenoid biosynthesis</keyword>
<keyword evidence="3 8" id="KW-0812">Transmembrane</keyword>
<feature type="transmembrane region" description="Helical" evidence="8">
    <location>
        <begin position="6"/>
        <end position="23"/>
    </location>
</feature>
<evidence type="ECO:0000313" key="10">
    <source>
        <dbReference type="Proteomes" id="UP001199642"/>
    </source>
</evidence>
<keyword evidence="6 8" id="KW-0472">Membrane</keyword>
<organism evidence="9 10">
    <name type="scientific">Microbacterium resistens</name>
    <dbReference type="NCBI Taxonomy" id="156977"/>
    <lineage>
        <taxon>Bacteria</taxon>
        <taxon>Bacillati</taxon>
        <taxon>Actinomycetota</taxon>
        <taxon>Actinomycetes</taxon>
        <taxon>Micrococcales</taxon>
        <taxon>Microbacteriaceae</taxon>
        <taxon>Microbacterium</taxon>
    </lineage>
</organism>
<evidence type="ECO:0000256" key="1">
    <source>
        <dbReference type="ARBA" id="ARBA00004141"/>
    </source>
</evidence>
<proteinExistence type="predicted"/>
<evidence type="ECO:0000256" key="8">
    <source>
        <dbReference type="SAM" id="Phobius"/>
    </source>
</evidence>
<keyword evidence="7" id="KW-0413">Isomerase</keyword>
<sequence>MSLVYAAALLGSGVCIGLLDARFRLAFARAPIRTGVLLAVGVAFFLAWDLVGIATGVFRHLDSRWATGILVAPQLPVEELLFVAFLCYLTLVLLGGARRLAARRAAR</sequence>
<evidence type="ECO:0000256" key="3">
    <source>
        <dbReference type="ARBA" id="ARBA00022692"/>
    </source>
</evidence>